<reference evidence="1" key="1">
    <citation type="submission" date="2009-11" db="EMBL/GenBank/DDBJ databases">
        <authorList>
            <consortium name="US DOE Joint Genome Institute (JGI-PGF)"/>
            <person name="Ottilar R."/>
            <person name="Schmutz J."/>
            <person name="Salamov A."/>
            <person name="Cheng J.F."/>
            <person name="Lucas S."/>
            <person name="Pitluck S."/>
            <person name="Gundlach H."/>
            <person name="Guo Y."/>
            <person name="Haberer G."/>
            <person name="Nasrallah J."/>
            <person name="Mayer K.F.X."/>
            <person name="van de Peer Y."/>
            <person name="Weigel D."/>
            <person name="Grigoriev I.V."/>
        </authorList>
    </citation>
    <scope>NUCLEOTIDE SEQUENCE</scope>
    <source>
        <strain evidence="1">Nigerian</strain>
    </source>
</reference>
<reference evidence="1" key="2">
    <citation type="journal article" date="2010" name="Science">
        <title>The genome of the Western clawed frog Xenopus tropicalis.</title>
        <authorList>
            <person name="Hellsten U."/>
            <person name="Harland R.M."/>
            <person name="Gilchrist M.J."/>
            <person name="Hendrix D."/>
            <person name="Jurka J."/>
            <person name="Kapitonov V."/>
            <person name="Ovcharenko I."/>
            <person name="Putnam N.H."/>
            <person name="Shu S."/>
            <person name="Taher L."/>
            <person name="Blitz I.L."/>
            <person name="Blumberg B."/>
            <person name="Dichmann D.S."/>
            <person name="Dubchak I."/>
            <person name="Amaya E."/>
            <person name="Detter J.C."/>
            <person name="Fletcher R."/>
            <person name="Gerhard D.S."/>
            <person name="Goodstein D."/>
            <person name="Graves T."/>
            <person name="Grigoriev I.V."/>
            <person name="Grimwood J."/>
            <person name="Kawashima T."/>
            <person name="Lindquist E."/>
            <person name="Lucas S.M."/>
            <person name="Mead P.E."/>
            <person name="Mitros T."/>
            <person name="Ogino H."/>
            <person name="Ohta Y."/>
            <person name="Poliakov A.V."/>
            <person name="Pollet N."/>
            <person name="Robert J."/>
            <person name="Salamov A."/>
            <person name="Sater A.K."/>
            <person name="Schmutz J."/>
            <person name="Terry A."/>
            <person name="Vize P.D."/>
            <person name="Warren W.C."/>
            <person name="Wells D."/>
            <person name="Wills A."/>
            <person name="Wilson R.K."/>
            <person name="Zimmerman L.B."/>
            <person name="Zorn A.M."/>
            <person name="Grainger R."/>
            <person name="Grammer T."/>
            <person name="Khokha M.K."/>
            <person name="Richardson P.M."/>
            <person name="Rokhsar D.S."/>
        </authorList>
    </citation>
    <scope>NUCLEOTIDE SEQUENCE [LARGE SCALE GENOMIC DNA]</scope>
    <source>
        <strain evidence="1">Nigerian</strain>
    </source>
</reference>
<proteinExistence type="predicted"/>
<reference evidence="1" key="3">
    <citation type="submission" date="2016-05" db="EMBL/GenBank/DDBJ databases">
        <title>WGS assembly of Xenopus tropicalis.</title>
        <authorList>
            <person name="Sessions A."/>
            <person name="Jenkins J."/>
            <person name="Mitros T."/>
            <person name="Lyons J.T."/>
            <person name="Dichmann D.S."/>
            <person name="Robert J."/>
            <person name="Harland R.M."/>
            <person name="Rokhsar D.S."/>
        </authorList>
    </citation>
    <scope>NUCLEOTIDE SEQUENCE</scope>
    <source>
        <strain evidence="1">Nigerian</strain>
    </source>
</reference>
<name>A0A1B8Y3V3_XENTR</name>
<organism evidence="1">
    <name type="scientific">Xenopus tropicalis</name>
    <name type="common">Western clawed frog</name>
    <name type="synonym">Silurana tropicalis</name>
    <dbReference type="NCBI Taxonomy" id="8364"/>
    <lineage>
        <taxon>Eukaryota</taxon>
        <taxon>Metazoa</taxon>
        <taxon>Chordata</taxon>
        <taxon>Craniata</taxon>
        <taxon>Vertebrata</taxon>
        <taxon>Euteleostomi</taxon>
        <taxon>Amphibia</taxon>
        <taxon>Batrachia</taxon>
        <taxon>Anura</taxon>
        <taxon>Pipoidea</taxon>
        <taxon>Pipidae</taxon>
        <taxon>Xenopodinae</taxon>
        <taxon>Xenopus</taxon>
        <taxon>Silurana</taxon>
    </lineage>
</organism>
<gene>
    <name evidence="1" type="ORF">XENTR_v90026923mg</name>
</gene>
<dbReference type="AlphaFoldDB" id="A0A1B8Y3V3"/>
<protein>
    <submittedName>
        <fullName evidence="1">Uncharacterized protein</fullName>
    </submittedName>
</protein>
<accession>A0A1B8Y3V3</accession>
<dbReference type="EMBL" id="KV460483">
    <property type="protein sequence ID" value="OCA17620.1"/>
    <property type="molecule type" value="Genomic_DNA"/>
</dbReference>
<sequence>MGLAESAVCAHGTGEPLTLALATSGPPGPLIFTKETELARRSRNHLLSQNCLYGHLSPAPLLGRSYSFHGPGNWEGISIPPLPLNCAWWDHSQVHRVLHAYVMDGNV</sequence>
<evidence type="ECO:0000313" key="1">
    <source>
        <dbReference type="EMBL" id="OCA17620.1"/>
    </source>
</evidence>